<dbReference type="FunFam" id="3.40.50.720:FF:000203">
    <property type="entry name" value="D-3-phosphoglycerate dehydrogenase (SerA)"/>
    <property type="match status" value="1"/>
</dbReference>
<evidence type="ECO:0000313" key="7">
    <source>
        <dbReference type="EMBL" id="SMO85307.1"/>
    </source>
</evidence>
<keyword evidence="2 4" id="KW-0560">Oxidoreductase</keyword>
<evidence type="ECO:0000259" key="5">
    <source>
        <dbReference type="Pfam" id="PF00389"/>
    </source>
</evidence>
<dbReference type="GO" id="GO:0051287">
    <property type="term" value="F:NAD binding"/>
    <property type="evidence" value="ECO:0007669"/>
    <property type="project" value="InterPro"/>
</dbReference>
<dbReference type="Pfam" id="PF02826">
    <property type="entry name" value="2-Hacid_dh_C"/>
    <property type="match status" value="1"/>
</dbReference>
<evidence type="ECO:0000256" key="3">
    <source>
        <dbReference type="ARBA" id="ARBA00023027"/>
    </source>
</evidence>
<sequence length="328" mass="34520">MSKNILITGPNLAPEAEAVLVDAGYLPVYLPPYTEGDGLNEIAQKTKPVGVLVRMGRIDDSFFDAAPEVRVISKHGAGVDNIDVNAASARGIFVLNAAGANAVSVAEHAIALLLAVAKKIGPLDKSVREGRWEKSGFQGRELAGSTIGLVAFGAIARQMARFAKAFDIRVRAYDPFSADDVFDQEGVERVQSLDELFATCDIISLHSPLTPETSNLVNAERLAAMKPGGIIINTARGGLIDEAALQAALESGHLAGAGLDTFAQEPPPAEHPFWQNPRLVLTPHIAGVTTAAGTRVGIDAAQGIVDFLAGKSLPAVRIVNRNQLNIPA</sequence>
<evidence type="ECO:0000256" key="1">
    <source>
        <dbReference type="ARBA" id="ARBA00005854"/>
    </source>
</evidence>
<proteinExistence type="inferred from homology"/>
<dbReference type="Proteomes" id="UP000319014">
    <property type="component" value="Unassembled WGS sequence"/>
</dbReference>
<dbReference type="InterPro" id="IPR006139">
    <property type="entry name" value="D-isomer_2_OHA_DH_cat_dom"/>
</dbReference>
<dbReference type="SUPFAM" id="SSF51735">
    <property type="entry name" value="NAD(P)-binding Rossmann-fold domains"/>
    <property type="match status" value="1"/>
</dbReference>
<reference evidence="7 8" key="1">
    <citation type="submission" date="2017-05" db="EMBL/GenBank/DDBJ databases">
        <authorList>
            <person name="Varghese N."/>
            <person name="Submissions S."/>
        </authorList>
    </citation>
    <scope>NUCLEOTIDE SEQUENCE [LARGE SCALE GENOMIC DNA]</scope>
    <source>
        <strain evidence="7 8">DSM 100094</strain>
    </source>
</reference>
<dbReference type="Gene3D" id="3.40.50.720">
    <property type="entry name" value="NAD(P)-binding Rossmann-like Domain"/>
    <property type="match status" value="2"/>
</dbReference>
<feature type="domain" description="D-isomer specific 2-hydroxyacid dehydrogenase NAD-binding" evidence="6">
    <location>
        <begin position="110"/>
        <end position="286"/>
    </location>
</feature>
<dbReference type="SUPFAM" id="SSF52283">
    <property type="entry name" value="Formate/glycerate dehydrogenase catalytic domain-like"/>
    <property type="match status" value="1"/>
</dbReference>
<name>A0A521EN06_9RHOB</name>
<comment type="similarity">
    <text evidence="1 4">Belongs to the D-isomer specific 2-hydroxyacid dehydrogenase family.</text>
</comment>
<dbReference type="PROSITE" id="PS00671">
    <property type="entry name" value="D_2_HYDROXYACID_DH_3"/>
    <property type="match status" value="1"/>
</dbReference>
<evidence type="ECO:0000259" key="6">
    <source>
        <dbReference type="Pfam" id="PF02826"/>
    </source>
</evidence>
<dbReference type="PROSITE" id="PS00670">
    <property type="entry name" value="D_2_HYDROXYACID_DH_2"/>
    <property type="match status" value="1"/>
</dbReference>
<keyword evidence="8" id="KW-1185">Reference proteome</keyword>
<gene>
    <name evidence="7" type="ORF">SAMN06265221_11436</name>
</gene>
<dbReference type="CDD" id="cd12173">
    <property type="entry name" value="PGDH_4"/>
    <property type="match status" value="1"/>
</dbReference>
<accession>A0A521EN06</accession>
<dbReference type="PANTHER" id="PTHR42789:SF1">
    <property type="entry name" value="D-ISOMER SPECIFIC 2-HYDROXYACID DEHYDROGENASE FAMILY PROTEIN (AFU_ORTHOLOGUE AFUA_6G10090)"/>
    <property type="match status" value="1"/>
</dbReference>
<dbReference type="Pfam" id="PF00389">
    <property type="entry name" value="2-Hacid_dh"/>
    <property type="match status" value="1"/>
</dbReference>
<evidence type="ECO:0000313" key="8">
    <source>
        <dbReference type="Proteomes" id="UP000319014"/>
    </source>
</evidence>
<dbReference type="InterPro" id="IPR050857">
    <property type="entry name" value="D-2-hydroxyacid_DH"/>
</dbReference>
<dbReference type="InterPro" id="IPR029753">
    <property type="entry name" value="D-isomer_DH_CS"/>
</dbReference>
<dbReference type="OrthoDB" id="9793626at2"/>
<protein>
    <submittedName>
        <fullName evidence="7">D-3-phosphoglycerate dehydrogenase</fullName>
    </submittedName>
</protein>
<feature type="domain" description="D-isomer specific 2-hydroxyacid dehydrogenase catalytic" evidence="5">
    <location>
        <begin position="40"/>
        <end position="314"/>
    </location>
</feature>
<evidence type="ECO:0000256" key="4">
    <source>
        <dbReference type="RuleBase" id="RU003719"/>
    </source>
</evidence>
<dbReference type="EMBL" id="FXTK01000014">
    <property type="protein sequence ID" value="SMO85307.1"/>
    <property type="molecule type" value="Genomic_DNA"/>
</dbReference>
<evidence type="ECO:0000256" key="2">
    <source>
        <dbReference type="ARBA" id="ARBA00023002"/>
    </source>
</evidence>
<dbReference type="InterPro" id="IPR036291">
    <property type="entry name" value="NAD(P)-bd_dom_sf"/>
</dbReference>
<dbReference type="AlphaFoldDB" id="A0A521EN06"/>
<dbReference type="GO" id="GO:0016616">
    <property type="term" value="F:oxidoreductase activity, acting on the CH-OH group of donors, NAD or NADP as acceptor"/>
    <property type="evidence" value="ECO:0007669"/>
    <property type="project" value="InterPro"/>
</dbReference>
<dbReference type="InterPro" id="IPR006140">
    <property type="entry name" value="D-isomer_DH_NAD-bd"/>
</dbReference>
<keyword evidence="3" id="KW-0520">NAD</keyword>
<organism evidence="7 8">
    <name type="scientific">Paracoccus laeviglucosivorans</name>
    <dbReference type="NCBI Taxonomy" id="1197861"/>
    <lineage>
        <taxon>Bacteria</taxon>
        <taxon>Pseudomonadati</taxon>
        <taxon>Pseudomonadota</taxon>
        <taxon>Alphaproteobacteria</taxon>
        <taxon>Rhodobacterales</taxon>
        <taxon>Paracoccaceae</taxon>
        <taxon>Paracoccus</taxon>
    </lineage>
</organism>
<dbReference type="PANTHER" id="PTHR42789">
    <property type="entry name" value="D-ISOMER SPECIFIC 2-HYDROXYACID DEHYDROGENASE FAMILY PROTEIN (AFU_ORTHOLOGUE AFUA_6G10090)"/>
    <property type="match status" value="1"/>
</dbReference>